<dbReference type="RefSeq" id="WP_157300772.1">
    <property type="nucleotide sequence ID" value="NZ_BAAAZB010000005.1"/>
</dbReference>
<organism evidence="3 4">
    <name type="scientific">Chitinophaga oryziterrae</name>
    <dbReference type="NCBI Taxonomy" id="1031224"/>
    <lineage>
        <taxon>Bacteria</taxon>
        <taxon>Pseudomonadati</taxon>
        <taxon>Bacteroidota</taxon>
        <taxon>Chitinophagia</taxon>
        <taxon>Chitinophagales</taxon>
        <taxon>Chitinophagaceae</taxon>
        <taxon>Chitinophaga</taxon>
    </lineage>
</organism>
<dbReference type="Gene3D" id="3.90.550.10">
    <property type="entry name" value="Spore Coat Polysaccharide Biosynthesis Protein SpsA, Chain A"/>
    <property type="match status" value="1"/>
</dbReference>
<keyword evidence="4" id="KW-1185">Reference proteome</keyword>
<evidence type="ECO:0000256" key="1">
    <source>
        <dbReference type="SAM" id="Phobius"/>
    </source>
</evidence>
<keyword evidence="1" id="KW-0472">Membrane</keyword>
<dbReference type="InterPro" id="IPR001173">
    <property type="entry name" value="Glyco_trans_2-like"/>
</dbReference>
<dbReference type="AlphaFoldDB" id="A0A6N8JDE4"/>
<evidence type="ECO:0000313" key="3">
    <source>
        <dbReference type="EMBL" id="MVT42142.1"/>
    </source>
</evidence>
<name>A0A6N8JDE4_9BACT</name>
<sequence length="332" mass="38273">MNISVVIPTYNRKRNLVALLNNLNNSTQPVDEVIIVDAGSEWLTNTDYPNLNIQHLSSIPSVCVQRNMGIRAARSEWIFLCDDDIEVPADYLQKITAYIQQHREAGAVSGQVLQQENGNWTATYPVYSAKQLIIRYIFGLGIWGEIRCISDNFFIKRIKRYYVRKGNHIARSGWPVITDFSGENFTVPVFGLGASVIRKNWLVHSPYDERLDKYGIGDNYGVSIGFPGTGIHVLNNAFVYHHQEQMNRLQHPLQYYRRVLALDYFIRTKKELKNVRRISFAWSLFGNILVFLFSRNWLMVDAAKKTFFRVVFRKNPYAEGAASNKTIIEPKL</sequence>
<dbReference type="Proteomes" id="UP000468388">
    <property type="component" value="Unassembled WGS sequence"/>
</dbReference>
<gene>
    <name evidence="3" type="ORF">GO495_16235</name>
</gene>
<dbReference type="GO" id="GO:0016740">
    <property type="term" value="F:transferase activity"/>
    <property type="evidence" value="ECO:0007669"/>
    <property type="project" value="UniProtKB-KW"/>
</dbReference>
<dbReference type="InterPro" id="IPR029044">
    <property type="entry name" value="Nucleotide-diphossugar_trans"/>
</dbReference>
<proteinExistence type="predicted"/>
<accession>A0A6N8JDE4</accession>
<dbReference type="PANTHER" id="PTHR43685">
    <property type="entry name" value="GLYCOSYLTRANSFERASE"/>
    <property type="match status" value="1"/>
</dbReference>
<dbReference type="PANTHER" id="PTHR43685:SF3">
    <property type="entry name" value="SLR2126 PROTEIN"/>
    <property type="match status" value="1"/>
</dbReference>
<comment type="caution">
    <text evidence="3">The sequence shown here is derived from an EMBL/GenBank/DDBJ whole genome shotgun (WGS) entry which is preliminary data.</text>
</comment>
<feature type="domain" description="Glycosyltransferase 2-like" evidence="2">
    <location>
        <begin position="4"/>
        <end position="122"/>
    </location>
</feature>
<dbReference type="CDD" id="cd00761">
    <property type="entry name" value="Glyco_tranf_GTA_type"/>
    <property type="match status" value="1"/>
</dbReference>
<evidence type="ECO:0000259" key="2">
    <source>
        <dbReference type="Pfam" id="PF00535"/>
    </source>
</evidence>
<keyword evidence="1" id="KW-1133">Transmembrane helix</keyword>
<dbReference type="EMBL" id="WRXO01000004">
    <property type="protein sequence ID" value="MVT42142.1"/>
    <property type="molecule type" value="Genomic_DNA"/>
</dbReference>
<dbReference type="InterPro" id="IPR050834">
    <property type="entry name" value="Glycosyltransf_2"/>
</dbReference>
<dbReference type="Pfam" id="PF00535">
    <property type="entry name" value="Glycos_transf_2"/>
    <property type="match status" value="1"/>
</dbReference>
<dbReference type="OrthoDB" id="9801954at2"/>
<keyword evidence="3" id="KW-0808">Transferase</keyword>
<feature type="transmembrane region" description="Helical" evidence="1">
    <location>
        <begin position="280"/>
        <end position="298"/>
    </location>
</feature>
<reference evidence="3 4" key="1">
    <citation type="submission" date="2019-12" db="EMBL/GenBank/DDBJ databases">
        <title>The draft genomic sequence of strain Chitinophaga oryziterrae JCM 16595.</title>
        <authorList>
            <person name="Zhang X."/>
        </authorList>
    </citation>
    <scope>NUCLEOTIDE SEQUENCE [LARGE SCALE GENOMIC DNA]</scope>
    <source>
        <strain evidence="3 4">JCM 16595</strain>
    </source>
</reference>
<protein>
    <submittedName>
        <fullName evidence="3">Glycosyltransferase</fullName>
    </submittedName>
</protein>
<dbReference type="SUPFAM" id="SSF53448">
    <property type="entry name" value="Nucleotide-diphospho-sugar transferases"/>
    <property type="match status" value="1"/>
</dbReference>
<keyword evidence="1" id="KW-0812">Transmembrane</keyword>
<evidence type="ECO:0000313" key="4">
    <source>
        <dbReference type="Proteomes" id="UP000468388"/>
    </source>
</evidence>